<dbReference type="Proteomes" id="UP000198706">
    <property type="component" value="Unassembled WGS sequence"/>
</dbReference>
<reference evidence="2 3" key="1">
    <citation type="submission" date="2016-10" db="EMBL/GenBank/DDBJ databases">
        <authorList>
            <person name="de Groot N.N."/>
        </authorList>
    </citation>
    <scope>NUCLEOTIDE SEQUENCE [LARGE SCALE GENOMIC DNA]</scope>
    <source>
        <strain evidence="2 3">JCM 21544</strain>
    </source>
</reference>
<gene>
    <name evidence="2" type="ORF">SAMN05216186_1183</name>
</gene>
<accession>A0A1G9IYX0</accession>
<dbReference type="STRING" id="137658.SAMN05216186_1183"/>
<feature type="region of interest" description="Disordered" evidence="1">
    <location>
        <begin position="95"/>
        <end position="114"/>
    </location>
</feature>
<proteinExistence type="predicted"/>
<evidence type="ECO:0000256" key="1">
    <source>
        <dbReference type="SAM" id="MobiDB-lite"/>
    </source>
</evidence>
<dbReference type="RefSeq" id="WP_084338436.1">
    <property type="nucleotide sequence ID" value="NZ_FNFD01000018.1"/>
</dbReference>
<dbReference type="AlphaFoldDB" id="A0A1G9IYX0"/>
<keyword evidence="3" id="KW-1185">Reference proteome</keyword>
<evidence type="ECO:0000313" key="3">
    <source>
        <dbReference type="Proteomes" id="UP000198706"/>
    </source>
</evidence>
<dbReference type="EMBL" id="FNFD01000018">
    <property type="protein sequence ID" value="SDL30302.1"/>
    <property type="molecule type" value="Genomic_DNA"/>
</dbReference>
<protein>
    <submittedName>
        <fullName evidence="2">Uncharacterized protein</fullName>
    </submittedName>
</protein>
<organism evidence="2 3">
    <name type="scientific">Pseudomonas indica</name>
    <dbReference type="NCBI Taxonomy" id="137658"/>
    <lineage>
        <taxon>Bacteria</taxon>
        <taxon>Pseudomonadati</taxon>
        <taxon>Pseudomonadota</taxon>
        <taxon>Gammaproteobacteria</taxon>
        <taxon>Pseudomonadales</taxon>
        <taxon>Pseudomonadaceae</taxon>
        <taxon>Pseudomonas</taxon>
    </lineage>
</organism>
<name>A0A1G9IYX0_9PSED</name>
<sequence>MNTHGSSSRSGIVNEYVPLSHINDSRLDALIGRRNGEAIKVSTRIFETMQAAHDILLKTGHETFPDGPGNQEAAIWMSGGRSWTRMKMSRDLVGSASSEEEELKGVKQAGGGSCGEHRRMVGAEFQNITRHLPVFQVKESNEDHNYVIAGDWRDRTVGDKAVVVDAWQGLKKIYTYGERTNPTEPIRLITTPPGGPRPMTEELADALSTPPFDDAKMNRFTKMRLRVAAGPEAAQKLIQGLRSNESVWDQVTGTRNMYTTYKDPDGNKSAFNSVPSVYLNRYLQARDEMQYALPPREDR</sequence>
<evidence type="ECO:0000313" key="2">
    <source>
        <dbReference type="EMBL" id="SDL30302.1"/>
    </source>
</evidence>